<name>A0A6H0XZH6_9PEZI</name>
<dbReference type="EMBL" id="CP051142">
    <property type="protein sequence ID" value="QIX00019.1"/>
    <property type="molecule type" value="Genomic_DNA"/>
</dbReference>
<reference evidence="2 3" key="1">
    <citation type="journal article" date="2016" name="Sci. Rep.">
        <title>Peltaster fructicola genome reveals evolution from an invasive phytopathogen to an ectophytic parasite.</title>
        <authorList>
            <person name="Xu C."/>
            <person name="Chen H."/>
            <person name="Gleason M.L."/>
            <person name="Xu J.R."/>
            <person name="Liu H."/>
            <person name="Zhang R."/>
            <person name="Sun G."/>
        </authorList>
    </citation>
    <scope>NUCLEOTIDE SEQUENCE [LARGE SCALE GENOMIC DNA]</scope>
    <source>
        <strain evidence="2 3">LNHT1506</strain>
    </source>
</reference>
<dbReference type="InterPro" id="IPR001370">
    <property type="entry name" value="BIR_rpt"/>
</dbReference>
<protein>
    <submittedName>
        <fullName evidence="2">Uncharacterized protein</fullName>
    </submittedName>
</protein>
<dbReference type="AlphaFoldDB" id="A0A6H0XZH6"/>
<dbReference type="PROSITE" id="PS50143">
    <property type="entry name" value="BIR_REPEAT_2"/>
    <property type="match status" value="1"/>
</dbReference>
<dbReference type="PANTHER" id="PTHR42085">
    <property type="entry name" value="F-BOX DOMAIN-CONTAINING PROTEIN"/>
    <property type="match status" value="1"/>
</dbReference>
<sequence>MALPGSRLSYAERLQTFKDSYWENDLATARQLAAIGHVSDRPPLESLEEGSRCINCAVFKAKDASVTLLDNPITDHKFMEAEMTDFHHKKCIRLATRMPRKRLRSERWPLGRSPSPPSQPKRKPQCSKRAHGDDSSFMKLPVEIRLQIYGYILPRLGRRCHIQEDPYSSATFQLMAVPAVGPVSPGELDILRTCRTIHAEALSELYSKTELAFSSTKLLYIFLRTVGRRGRRFLQAVAIKYGSREDALAFALLACCESLATFRIMVARPTLMYPGAPFWIIDGIATMLDNSGIERVHFVRDVQSQAIRKSSLGLEDYSSTDTQVIRRELTRPRDSPSNVRFIDGIPDL</sequence>
<evidence type="ECO:0000256" key="1">
    <source>
        <dbReference type="SAM" id="MobiDB-lite"/>
    </source>
</evidence>
<dbReference type="OrthoDB" id="2951834at2759"/>
<dbReference type="Proteomes" id="UP000503462">
    <property type="component" value="Chromosome 4"/>
</dbReference>
<dbReference type="PANTHER" id="PTHR42085:SF7">
    <property type="entry name" value="F-BOX DOMAIN-CONTAINING PROTEIN"/>
    <property type="match status" value="1"/>
</dbReference>
<accession>A0A6H0XZH6</accession>
<evidence type="ECO:0000313" key="3">
    <source>
        <dbReference type="Proteomes" id="UP000503462"/>
    </source>
</evidence>
<keyword evidence="3" id="KW-1185">Reference proteome</keyword>
<gene>
    <name evidence="2" type="ORF">AMS68_005536</name>
</gene>
<feature type="compositionally biased region" description="Basic residues" evidence="1">
    <location>
        <begin position="120"/>
        <end position="129"/>
    </location>
</feature>
<evidence type="ECO:0000313" key="2">
    <source>
        <dbReference type="EMBL" id="QIX00019.1"/>
    </source>
</evidence>
<feature type="region of interest" description="Disordered" evidence="1">
    <location>
        <begin position="103"/>
        <end position="134"/>
    </location>
</feature>
<dbReference type="InterPro" id="IPR038883">
    <property type="entry name" value="AN11006-like"/>
</dbReference>
<organism evidence="2 3">
    <name type="scientific">Peltaster fructicola</name>
    <dbReference type="NCBI Taxonomy" id="286661"/>
    <lineage>
        <taxon>Eukaryota</taxon>
        <taxon>Fungi</taxon>
        <taxon>Dikarya</taxon>
        <taxon>Ascomycota</taxon>
        <taxon>Pezizomycotina</taxon>
        <taxon>Dothideomycetes</taxon>
        <taxon>Dothideomycetes incertae sedis</taxon>
        <taxon>Peltaster</taxon>
    </lineage>
</organism>
<proteinExistence type="predicted"/>